<evidence type="ECO:0000313" key="8">
    <source>
        <dbReference type="EMBL" id="GID57378.1"/>
    </source>
</evidence>
<gene>
    <name evidence="8" type="ORF">Aco03nite_057820</name>
</gene>
<evidence type="ECO:0000256" key="2">
    <source>
        <dbReference type="ARBA" id="ARBA00006679"/>
    </source>
</evidence>
<keyword evidence="5 7" id="KW-1133">Transmembrane helix</keyword>
<evidence type="ECO:0000256" key="1">
    <source>
        <dbReference type="ARBA" id="ARBA00004651"/>
    </source>
</evidence>
<feature type="transmembrane region" description="Helical" evidence="7">
    <location>
        <begin position="9"/>
        <end position="27"/>
    </location>
</feature>
<sequence>MNTTIPRDVALLIARVVVGIVFIAHGWQKFNEWGLDGTSAAFGQMGVPLPTVSAWFAAIVELAGGIALVAGVAVPLVSLLLVVNMVGAFVLVHVSNGVFVDNGGFELVAVLGAAALVFAVLGAGRYSVDRLLAPRLPAVLTGQTVNA</sequence>
<evidence type="ECO:0000313" key="9">
    <source>
        <dbReference type="Proteomes" id="UP000612282"/>
    </source>
</evidence>
<dbReference type="Proteomes" id="UP000612282">
    <property type="component" value="Unassembled WGS sequence"/>
</dbReference>
<feature type="transmembrane region" description="Helical" evidence="7">
    <location>
        <begin position="47"/>
        <end position="69"/>
    </location>
</feature>
<evidence type="ECO:0000256" key="6">
    <source>
        <dbReference type="ARBA" id="ARBA00023136"/>
    </source>
</evidence>
<dbReference type="InterPro" id="IPR032808">
    <property type="entry name" value="DoxX"/>
</dbReference>
<comment type="similarity">
    <text evidence="2">Belongs to the DoxX family.</text>
</comment>
<accession>A0ABQ3XFX1</accession>
<keyword evidence="6 7" id="KW-0472">Membrane</keyword>
<organism evidence="8 9">
    <name type="scientific">Actinoplanes couchii</name>
    <dbReference type="NCBI Taxonomy" id="403638"/>
    <lineage>
        <taxon>Bacteria</taxon>
        <taxon>Bacillati</taxon>
        <taxon>Actinomycetota</taxon>
        <taxon>Actinomycetes</taxon>
        <taxon>Micromonosporales</taxon>
        <taxon>Micromonosporaceae</taxon>
        <taxon>Actinoplanes</taxon>
    </lineage>
</organism>
<keyword evidence="3" id="KW-1003">Cell membrane</keyword>
<dbReference type="EMBL" id="BOMG01000072">
    <property type="protein sequence ID" value="GID57378.1"/>
    <property type="molecule type" value="Genomic_DNA"/>
</dbReference>
<dbReference type="PANTHER" id="PTHR33452">
    <property type="entry name" value="OXIDOREDUCTASE CATD-RELATED"/>
    <property type="match status" value="1"/>
</dbReference>
<keyword evidence="4 7" id="KW-0812">Transmembrane</keyword>
<dbReference type="Pfam" id="PF07681">
    <property type="entry name" value="DoxX"/>
    <property type="match status" value="1"/>
</dbReference>
<protein>
    <recommendedName>
        <fullName evidence="10">DoxX family protein</fullName>
    </recommendedName>
</protein>
<name>A0ABQ3XFX1_9ACTN</name>
<evidence type="ECO:0000256" key="7">
    <source>
        <dbReference type="SAM" id="Phobius"/>
    </source>
</evidence>
<reference evidence="8 9" key="1">
    <citation type="submission" date="2021-01" db="EMBL/GenBank/DDBJ databases">
        <title>Whole genome shotgun sequence of Actinoplanes couchii NBRC 106145.</title>
        <authorList>
            <person name="Komaki H."/>
            <person name="Tamura T."/>
        </authorList>
    </citation>
    <scope>NUCLEOTIDE SEQUENCE [LARGE SCALE GENOMIC DNA]</scope>
    <source>
        <strain evidence="8 9">NBRC 106145</strain>
    </source>
</reference>
<comment type="caution">
    <text evidence="8">The sequence shown here is derived from an EMBL/GenBank/DDBJ whole genome shotgun (WGS) entry which is preliminary data.</text>
</comment>
<comment type="subcellular location">
    <subcellularLocation>
        <location evidence="1">Cell membrane</location>
        <topology evidence="1">Multi-pass membrane protein</topology>
    </subcellularLocation>
</comment>
<proteinExistence type="inferred from homology"/>
<evidence type="ECO:0000256" key="5">
    <source>
        <dbReference type="ARBA" id="ARBA00022989"/>
    </source>
</evidence>
<keyword evidence="9" id="KW-1185">Reference proteome</keyword>
<dbReference type="InterPro" id="IPR051907">
    <property type="entry name" value="DoxX-like_oxidoreductase"/>
</dbReference>
<evidence type="ECO:0008006" key="10">
    <source>
        <dbReference type="Google" id="ProtNLM"/>
    </source>
</evidence>
<feature type="transmembrane region" description="Helical" evidence="7">
    <location>
        <begin position="76"/>
        <end position="95"/>
    </location>
</feature>
<evidence type="ECO:0000256" key="4">
    <source>
        <dbReference type="ARBA" id="ARBA00022692"/>
    </source>
</evidence>
<dbReference type="RefSeq" id="WP_203800101.1">
    <property type="nucleotide sequence ID" value="NZ_BAAAQE010000118.1"/>
</dbReference>
<dbReference type="PANTHER" id="PTHR33452:SF1">
    <property type="entry name" value="INNER MEMBRANE PROTEIN YPHA-RELATED"/>
    <property type="match status" value="1"/>
</dbReference>
<feature type="transmembrane region" description="Helical" evidence="7">
    <location>
        <begin position="107"/>
        <end position="128"/>
    </location>
</feature>
<evidence type="ECO:0000256" key="3">
    <source>
        <dbReference type="ARBA" id="ARBA00022475"/>
    </source>
</evidence>